<evidence type="ECO:0000259" key="3">
    <source>
        <dbReference type="PROSITE" id="PS00022"/>
    </source>
</evidence>
<accession>A0A914AD81</accession>
<evidence type="ECO:0000256" key="1">
    <source>
        <dbReference type="SAM" id="Phobius"/>
    </source>
</evidence>
<keyword evidence="2" id="KW-0732">Signal</keyword>
<proteinExistence type="predicted"/>
<dbReference type="OrthoDB" id="10411247at2759"/>
<reference evidence="4" key="1">
    <citation type="submission" date="2022-11" db="UniProtKB">
        <authorList>
            <consortium name="EnsemblMetazoa"/>
        </authorList>
    </citation>
    <scope>IDENTIFICATION</scope>
</reference>
<dbReference type="PROSITE" id="PS00022">
    <property type="entry name" value="EGF_1"/>
    <property type="match status" value="1"/>
</dbReference>
<dbReference type="Proteomes" id="UP000887568">
    <property type="component" value="Unplaced"/>
</dbReference>
<dbReference type="InterPro" id="IPR000742">
    <property type="entry name" value="EGF"/>
</dbReference>
<dbReference type="AlphaFoldDB" id="A0A914AD81"/>
<protein>
    <recommendedName>
        <fullName evidence="3">EGF-like domain-containing protein</fullName>
    </recommendedName>
</protein>
<organism evidence="4 5">
    <name type="scientific">Patiria miniata</name>
    <name type="common">Bat star</name>
    <name type="synonym">Asterina miniata</name>
    <dbReference type="NCBI Taxonomy" id="46514"/>
    <lineage>
        <taxon>Eukaryota</taxon>
        <taxon>Metazoa</taxon>
        <taxon>Echinodermata</taxon>
        <taxon>Eleutherozoa</taxon>
        <taxon>Asterozoa</taxon>
        <taxon>Asteroidea</taxon>
        <taxon>Valvatacea</taxon>
        <taxon>Valvatida</taxon>
        <taxon>Asterinidae</taxon>
        <taxon>Patiria</taxon>
    </lineage>
</organism>
<name>A0A914AD81_PATMI</name>
<feature type="chain" id="PRO_5037710662" description="EGF-like domain-containing protein" evidence="2">
    <location>
        <begin position="33"/>
        <end position="377"/>
    </location>
</feature>
<feature type="transmembrane region" description="Helical" evidence="1">
    <location>
        <begin position="182"/>
        <end position="203"/>
    </location>
</feature>
<evidence type="ECO:0000256" key="2">
    <source>
        <dbReference type="SAM" id="SignalP"/>
    </source>
</evidence>
<feature type="domain" description="EGF-like" evidence="3">
    <location>
        <begin position="141"/>
        <end position="152"/>
    </location>
</feature>
<evidence type="ECO:0000313" key="5">
    <source>
        <dbReference type="Proteomes" id="UP000887568"/>
    </source>
</evidence>
<dbReference type="RefSeq" id="XP_038061436.1">
    <property type="nucleotide sequence ID" value="XM_038205508.1"/>
</dbReference>
<evidence type="ECO:0000313" key="4">
    <source>
        <dbReference type="EnsemblMetazoa" id="XP_038061436.1"/>
    </source>
</evidence>
<dbReference type="OMA" id="GSINCEV"/>
<sequence>MGHDRNCFKTSFVSFISCLWLIVSFDAHSVFAQATAPMPKQLPSVFTTGQTLNRLRNILCKSCSHQGRNRQCREYGQQDVCYLLCGCGNYGKCLAEGSCTCPLIPEEGCPLSQTLCLFDDASICSTENDICLYYDERKIRCECRDGWIGENCQTCSDESTSCKLDEESLDPPVSGSELTIKVLVIACAGCLILGIIIGVFCMCRTGKLVCITTSSRVENRVENFRKDETQERNLNRPVTRQHSDHAYCHVIQYAVPETPTSQPISETSQDAGYAELNITRHRKSEGIYYFKLESPSSGATYESVKKSSSAVTPFHNVKDDASSIDVMNKELDKKSGNREFKGNPWSSDEYDHLQRQVDVNISETSKNYSHLALQEFL</sequence>
<keyword evidence="1" id="KW-0812">Transmembrane</keyword>
<keyword evidence="1" id="KW-0472">Membrane</keyword>
<dbReference type="EnsemblMetazoa" id="XM_038205508.1">
    <property type="protein sequence ID" value="XP_038061436.1"/>
    <property type="gene ID" value="LOC119732115"/>
</dbReference>
<dbReference type="GeneID" id="119732115"/>
<keyword evidence="5" id="KW-1185">Reference proteome</keyword>
<feature type="signal peptide" evidence="2">
    <location>
        <begin position="1"/>
        <end position="32"/>
    </location>
</feature>
<keyword evidence="1" id="KW-1133">Transmembrane helix</keyword>